<dbReference type="InterPro" id="IPR011059">
    <property type="entry name" value="Metal-dep_hydrolase_composite"/>
</dbReference>
<dbReference type="NCBIfam" id="TIGR02318">
    <property type="entry name" value="phosphono_phnM"/>
    <property type="match status" value="1"/>
</dbReference>
<dbReference type="PANTHER" id="PTHR43135:SF3">
    <property type="entry name" value="ALPHA-D-RIBOSE 1-METHYLPHOSPHONATE 5-TRIPHOSPHATE DIPHOSPHATASE"/>
    <property type="match status" value="1"/>
</dbReference>
<evidence type="ECO:0000313" key="1">
    <source>
        <dbReference type="EMBL" id="SFT83423.1"/>
    </source>
</evidence>
<dbReference type="PANTHER" id="PTHR43135">
    <property type="entry name" value="ALPHA-D-RIBOSE 1-METHYLPHOSPHONATE 5-TRIPHOSPHATE DIPHOSPHATASE"/>
    <property type="match status" value="1"/>
</dbReference>
<dbReference type="Gene3D" id="3.20.20.140">
    <property type="entry name" value="Metal-dependent hydrolases"/>
    <property type="match status" value="2"/>
</dbReference>
<dbReference type="OrthoDB" id="9785413at2"/>
<dbReference type="InterPro" id="IPR012696">
    <property type="entry name" value="PhnM"/>
</dbReference>
<name>A0A1I7B893_9BURK</name>
<dbReference type="Proteomes" id="UP000198844">
    <property type="component" value="Unassembled WGS sequence"/>
</dbReference>
<gene>
    <name evidence="1" type="ORF">SAMN05192563_1004272</name>
</gene>
<dbReference type="EMBL" id="FPBH01000004">
    <property type="protein sequence ID" value="SFT83423.1"/>
    <property type="molecule type" value="Genomic_DNA"/>
</dbReference>
<organism evidence="1 2">
    <name type="scientific">Paraburkholderia aspalathi</name>
    <dbReference type="NCBI Taxonomy" id="1324617"/>
    <lineage>
        <taxon>Bacteria</taxon>
        <taxon>Pseudomonadati</taxon>
        <taxon>Pseudomonadota</taxon>
        <taxon>Betaproteobacteria</taxon>
        <taxon>Burkholderiales</taxon>
        <taxon>Burkholderiaceae</taxon>
        <taxon>Paraburkholderia</taxon>
    </lineage>
</organism>
<dbReference type="InterPro" id="IPR032466">
    <property type="entry name" value="Metal_Hydrolase"/>
</dbReference>
<dbReference type="InterPro" id="IPR051781">
    <property type="entry name" value="Metallo-dep_Hydrolase"/>
</dbReference>
<proteinExistence type="predicted"/>
<dbReference type="Gene3D" id="2.30.40.10">
    <property type="entry name" value="Urease, subunit C, domain 1"/>
    <property type="match status" value="1"/>
</dbReference>
<accession>A0A1I7B893</accession>
<dbReference type="PIRSF" id="PIRSF038971">
    <property type="entry name" value="PhnM"/>
    <property type="match status" value="1"/>
</dbReference>
<protein>
    <submittedName>
        <fullName evidence="1">Alpha-D-ribose 1-methylphosphonate 5-triphosphate diphosphatase</fullName>
    </submittedName>
</protein>
<dbReference type="GO" id="GO:0019700">
    <property type="term" value="P:organic phosphonate catabolic process"/>
    <property type="evidence" value="ECO:0007669"/>
    <property type="project" value="InterPro"/>
</dbReference>
<dbReference type="RefSeq" id="WP_093633873.1">
    <property type="nucleotide sequence ID" value="NZ_FPBH01000004.1"/>
</dbReference>
<dbReference type="SUPFAM" id="SSF51556">
    <property type="entry name" value="Metallo-dependent hydrolases"/>
    <property type="match status" value="1"/>
</dbReference>
<dbReference type="GO" id="GO:0016810">
    <property type="term" value="F:hydrolase activity, acting on carbon-nitrogen (but not peptide) bonds"/>
    <property type="evidence" value="ECO:0007669"/>
    <property type="project" value="InterPro"/>
</dbReference>
<reference evidence="1 2" key="1">
    <citation type="submission" date="2016-10" db="EMBL/GenBank/DDBJ databases">
        <authorList>
            <person name="de Groot N.N."/>
        </authorList>
    </citation>
    <scope>NUCLEOTIDE SEQUENCE [LARGE SCALE GENOMIC DNA]</scope>
    <source>
        <strain evidence="1 2">LMG 27731</strain>
    </source>
</reference>
<evidence type="ECO:0000313" key="2">
    <source>
        <dbReference type="Proteomes" id="UP000198844"/>
    </source>
</evidence>
<dbReference type="NCBIfam" id="NF011990">
    <property type="entry name" value="PRK15446.2-6"/>
    <property type="match status" value="1"/>
</dbReference>
<sequence length="376" mass="41171">MLIKNARIVTPDEEFVGVVRVENGRIDEISSGTTQARDAEDWDGDYLLPGFVELHTDNLEKHLGPRPNVTWNAESALLTHDAQVAVAGITTVFDSLAIGTRSAIGIRNPEQHYKSAEALTKLTAAELLRVDHYIHLRCEVATQDIVVLFDGLCTHPLMRLASVMDHTPGQRQWADRDKWRRFSFQDGGITDEQFAATLAQLTDEQRFAEVHRAEVIKRCAARTIPVMSHDDTSVEHVECASREGLVISEFPVTLEAAKAARTHGLATMLGAPNVVRGGSHSGNVSALDLAEEGLLDILSSDYIPSSLMMAVFELQRKVGWSLPRAIATVSEAPATAVGLNDRGAIKTGLRADFVRVRVNDNLPVPRATYVLGQRVA</sequence>
<dbReference type="NCBIfam" id="NF011984">
    <property type="entry name" value="PRK15446.1-5"/>
    <property type="match status" value="1"/>
</dbReference>
<dbReference type="CDD" id="cd01306">
    <property type="entry name" value="PhnM"/>
    <property type="match status" value="1"/>
</dbReference>
<dbReference type="AlphaFoldDB" id="A0A1I7B893"/>
<dbReference type="SUPFAM" id="SSF51338">
    <property type="entry name" value="Composite domain of metallo-dependent hydrolases"/>
    <property type="match status" value="1"/>
</dbReference>